<evidence type="ECO:0000256" key="5">
    <source>
        <dbReference type="HAMAP-Rule" id="MF_02126"/>
    </source>
</evidence>
<comment type="catalytic activity">
    <reaction evidence="4 5">
        <text>L-glutaminyl-[peptide chain release factor] + S-adenosyl-L-methionine = N(5)-methyl-L-glutaminyl-[peptide chain release factor] + S-adenosyl-L-homocysteine + H(+)</text>
        <dbReference type="Rhea" id="RHEA:42896"/>
        <dbReference type="Rhea" id="RHEA-COMP:10271"/>
        <dbReference type="Rhea" id="RHEA-COMP:10272"/>
        <dbReference type="ChEBI" id="CHEBI:15378"/>
        <dbReference type="ChEBI" id="CHEBI:30011"/>
        <dbReference type="ChEBI" id="CHEBI:57856"/>
        <dbReference type="ChEBI" id="CHEBI:59789"/>
        <dbReference type="ChEBI" id="CHEBI:61891"/>
        <dbReference type="EC" id="2.1.1.297"/>
    </reaction>
</comment>
<feature type="binding site" evidence="5">
    <location>
        <position position="176"/>
    </location>
    <ligand>
        <name>S-adenosyl-L-methionine</name>
        <dbReference type="ChEBI" id="CHEBI:59789"/>
    </ligand>
</feature>
<dbReference type="GO" id="GO:0102559">
    <property type="term" value="F:peptide chain release factor N(5)-glutamine methyltransferase activity"/>
    <property type="evidence" value="ECO:0007669"/>
    <property type="project" value="UniProtKB-EC"/>
</dbReference>
<dbReference type="InterPro" id="IPR029063">
    <property type="entry name" value="SAM-dependent_MTases_sf"/>
</dbReference>
<dbReference type="GO" id="GO:0003676">
    <property type="term" value="F:nucleic acid binding"/>
    <property type="evidence" value="ECO:0007669"/>
    <property type="project" value="InterPro"/>
</dbReference>
<evidence type="ECO:0000259" key="6">
    <source>
        <dbReference type="Pfam" id="PF05175"/>
    </source>
</evidence>
<evidence type="ECO:0000256" key="3">
    <source>
        <dbReference type="ARBA" id="ARBA00022691"/>
    </source>
</evidence>
<dbReference type="InterPro" id="IPR002052">
    <property type="entry name" value="DNA_methylase_N6_adenine_CS"/>
</dbReference>
<evidence type="ECO:0000256" key="1">
    <source>
        <dbReference type="ARBA" id="ARBA00022603"/>
    </source>
</evidence>
<keyword evidence="3 5" id="KW-0949">S-adenosyl-L-methionine</keyword>
<dbReference type="InterPro" id="IPR019874">
    <property type="entry name" value="RF_methyltr_PrmC"/>
</dbReference>
<sequence>MAAVRAVLEAAGIEGAAREARLIAGHAGGIARERVSLSMEAPVSAAQREAALAMGRARAARRPLSHLLGYRDFFDHRFAVSGDVLDPRPETEALVLAALEATFARVLDLGTGSGAILLSLLAARPEARGLGTDLSEAALAVARENAQALGVAGRCEFLVSDWFGAVEGRFDLIVSNPPYIAVGEMAGLAPELGHEPRMALTDEGDGLDAYRAITGGVVTHLEPGGRLLLEIGSTQGRAVAEMIRVAGLENIRVHPDLDGRDRVVSARMPQKRG</sequence>
<dbReference type="NCBIfam" id="TIGR00536">
    <property type="entry name" value="hemK_fam"/>
    <property type="match status" value="1"/>
</dbReference>
<dbReference type="CDD" id="cd02440">
    <property type="entry name" value="AdoMet_MTases"/>
    <property type="match status" value="1"/>
</dbReference>
<keyword evidence="2 5" id="KW-0808">Transferase</keyword>
<feature type="binding site" evidence="5">
    <location>
        <position position="133"/>
    </location>
    <ligand>
        <name>S-adenosyl-L-methionine</name>
        <dbReference type="ChEBI" id="CHEBI:59789"/>
    </ligand>
</feature>
<dbReference type="GO" id="GO:0032259">
    <property type="term" value="P:methylation"/>
    <property type="evidence" value="ECO:0007669"/>
    <property type="project" value="UniProtKB-KW"/>
</dbReference>
<dbReference type="PROSITE" id="PS00092">
    <property type="entry name" value="N6_MTASE"/>
    <property type="match status" value="1"/>
</dbReference>
<gene>
    <name evidence="5 8" type="primary">prmC</name>
    <name evidence="8" type="ORF">FLO80_11875</name>
</gene>
<evidence type="ECO:0000259" key="7">
    <source>
        <dbReference type="Pfam" id="PF17827"/>
    </source>
</evidence>
<dbReference type="InterPro" id="IPR007848">
    <property type="entry name" value="Small_mtfrase_dom"/>
</dbReference>
<dbReference type="Gene3D" id="3.40.50.150">
    <property type="entry name" value="Vaccinia Virus protein VP39"/>
    <property type="match status" value="1"/>
</dbReference>
<keyword evidence="1 5" id="KW-0489">Methyltransferase</keyword>
<accession>A0A5A9ZCD6</accession>
<organism evidence="8 9">
    <name type="scientific">Aquicoccus porphyridii</name>
    <dbReference type="NCBI Taxonomy" id="1852029"/>
    <lineage>
        <taxon>Bacteria</taxon>
        <taxon>Pseudomonadati</taxon>
        <taxon>Pseudomonadota</taxon>
        <taxon>Alphaproteobacteria</taxon>
        <taxon>Rhodobacterales</taxon>
        <taxon>Paracoccaceae</taxon>
        <taxon>Aquicoccus</taxon>
    </lineage>
</organism>
<keyword evidence="9" id="KW-1185">Reference proteome</keyword>
<feature type="domain" description="Methyltransferase small" evidence="6">
    <location>
        <begin position="93"/>
        <end position="204"/>
    </location>
</feature>
<evidence type="ECO:0000313" key="8">
    <source>
        <dbReference type="EMBL" id="KAA0914790.1"/>
    </source>
</evidence>
<comment type="similarity">
    <text evidence="5">Belongs to the protein N5-glutamine methyltransferase family. PrmC subfamily.</text>
</comment>
<comment type="caution">
    <text evidence="8">The sequence shown here is derived from an EMBL/GenBank/DDBJ whole genome shotgun (WGS) entry which is preliminary data.</text>
</comment>
<dbReference type="Proteomes" id="UP000325291">
    <property type="component" value="Unassembled WGS sequence"/>
</dbReference>
<dbReference type="Gene3D" id="1.10.8.10">
    <property type="entry name" value="DNA helicase RuvA subunit, C-terminal domain"/>
    <property type="match status" value="1"/>
</dbReference>
<evidence type="ECO:0000256" key="2">
    <source>
        <dbReference type="ARBA" id="ARBA00022679"/>
    </source>
</evidence>
<dbReference type="EC" id="2.1.1.297" evidence="5"/>
<dbReference type="InterPro" id="IPR004556">
    <property type="entry name" value="HemK-like"/>
</dbReference>
<dbReference type="Pfam" id="PF17827">
    <property type="entry name" value="PrmC_N"/>
    <property type="match status" value="1"/>
</dbReference>
<dbReference type="PANTHER" id="PTHR18895">
    <property type="entry name" value="HEMK METHYLTRANSFERASE"/>
    <property type="match status" value="1"/>
</dbReference>
<dbReference type="HAMAP" id="MF_02126">
    <property type="entry name" value="RF_methyltr_PrmC"/>
    <property type="match status" value="1"/>
</dbReference>
<feature type="binding site" evidence="5">
    <location>
        <position position="162"/>
    </location>
    <ligand>
        <name>S-adenosyl-L-methionine</name>
        <dbReference type="ChEBI" id="CHEBI:59789"/>
    </ligand>
</feature>
<evidence type="ECO:0000256" key="4">
    <source>
        <dbReference type="ARBA" id="ARBA00048391"/>
    </source>
</evidence>
<dbReference type="InterPro" id="IPR040758">
    <property type="entry name" value="PrmC_N"/>
</dbReference>
<feature type="binding site" evidence="5">
    <location>
        <begin position="110"/>
        <end position="114"/>
    </location>
    <ligand>
        <name>S-adenosyl-L-methionine</name>
        <dbReference type="ChEBI" id="CHEBI:59789"/>
    </ligand>
</feature>
<protein>
    <recommendedName>
        <fullName evidence="5">Release factor glutamine methyltransferase</fullName>
        <shortName evidence="5">RF MTase</shortName>
        <ecNumber evidence="5">2.1.1.297</ecNumber>
    </recommendedName>
    <alternativeName>
        <fullName evidence="5">N5-glutamine methyltransferase PrmC</fullName>
    </alternativeName>
    <alternativeName>
        <fullName evidence="5">Protein-(glutamine-N5) MTase PrmC</fullName>
    </alternativeName>
    <alternativeName>
        <fullName evidence="5">Protein-glutamine N-methyltransferase PrmC</fullName>
    </alternativeName>
</protein>
<evidence type="ECO:0000313" key="9">
    <source>
        <dbReference type="Proteomes" id="UP000325291"/>
    </source>
</evidence>
<reference evidence="8 9" key="1">
    <citation type="submission" date="2019-07" db="EMBL/GenBank/DDBJ databases">
        <title>Aquicoccus porphyridii gen. nov., sp. nov., isolated from a small marine red alga, Porphyridium marinum.</title>
        <authorList>
            <person name="Liu L."/>
        </authorList>
    </citation>
    <scope>NUCLEOTIDE SEQUENCE [LARGE SCALE GENOMIC DNA]</scope>
    <source>
        <strain evidence="8 9">L1 8-17</strain>
    </source>
</reference>
<name>A0A5A9ZCD6_9RHOB</name>
<dbReference type="NCBIfam" id="TIGR03534">
    <property type="entry name" value="RF_mod_PrmC"/>
    <property type="match status" value="1"/>
</dbReference>
<feature type="binding site" evidence="5">
    <location>
        <begin position="176"/>
        <end position="179"/>
    </location>
    <ligand>
        <name>substrate</name>
    </ligand>
</feature>
<proteinExistence type="inferred from homology"/>
<dbReference type="AlphaFoldDB" id="A0A5A9ZCD6"/>
<comment type="function">
    <text evidence="5">Methylates the class 1 translation termination release factors RF1/PrfA and RF2/PrfB on the glutamine residue of the universally conserved GGQ motif.</text>
</comment>
<dbReference type="InterPro" id="IPR050320">
    <property type="entry name" value="N5-glutamine_MTase"/>
</dbReference>
<dbReference type="SUPFAM" id="SSF53335">
    <property type="entry name" value="S-adenosyl-L-methionine-dependent methyltransferases"/>
    <property type="match status" value="1"/>
</dbReference>
<dbReference type="Pfam" id="PF05175">
    <property type="entry name" value="MTS"/>
    <property type="match status" value="1"/>
</dbReference>
<dbReference type="EMBL" id="VINQ01000008">
    <property type="protein sequence ID" value="KAA0914790.1"/>
    <property type="molecule type" value="Genomic_DNA"/>
</dbReference>
<feature type="domain" description="Release factor glutamine methyltransferase N-terminal" evidence="7">
    <location>
        <begin position="4"/>
        <end position="69"/>
    </location>
</feature>
<dbReference type="PANTHER" id="PTHR18895:SF74">
    <property type="entry name" value="MTRF1L RELEASE FACTOR GLUTAMINE METHYLTRANSFERASE"/>
    <property type="match status" value="1"/>
</dbReference>